<protein>
    <submittedName>
        <fullName evidence="2">Uncharacterized protein</fullName>
    </submittedName>
</protein>
<dbReference type="EMBL" id="WBOF01000002">
    <property type="protein sequence ID" value="MQS16079.1"/>
    <property type="molecule type" value="Genomic_DNA"/>
</dbReference>
<dbReference type="AlphaFoldDB" id="A0A6N7KZT1"/>
<reference evidence="2 3" key="1">
    <citation type="submission" date="2019-09" db="EMBL/GenBank/DDBJ databases">
        <title>Genome Sequences of Streptomyces kaniharaensis ATCC 21070.</title>
        <authorList>
            <person name="Zhu W."/>
            <person name="De Crecy-Lagard V."/>
            <person name="Richards N.G."/>
        </authorList>
    </citation>
    <scope>NUCLEOTIDE SEQUENCE [LARGE SCALE GENOMIC DNA]</scope>
    <source>
        <strain evidence="2 3">SF-557</strain>
    </source>
</reference>
<feature type="compositionally biased region" description="Low complexity" evidence="1">
    <location>
        <begin position="258"/>
        <end position="272"/>
    </location>
</feature>
<dbReference type="Proteomes" id="UP000450000">
    <property type="component" value="Unassembled WGS sequence"/>
</dbReference>
<feature type="region of interest" description="Disordered" evidence="1">
    <location>
        <begin position="224"/>
        <end position="245"/>
    </location>
</feature>
<name>A0A6N7KZT1_9ACTN</name>
<evidence type="ECO:0000256" key="1">
    <source>
        <dbReference type="SAM" id="MobiDB-lite"/>
    </source>
</evidence>
<feature type="region of interest" description="Disordered" evidence="1">
    <location>
        <begin position="258"/>
        <end position="283"/>
    </location>
</feature>
<comment type="caution">
    <text evidence="2">The sequence shown here is derived from an EMBL/GenBank/DDBJ whole genome shotgun (WGS) entry which is preliminary data.</text>
</comment>
<proteinExistence type="predicted"/>
<evidence type="ECO:0000313" key="3">
    <source>
        <dbReference type="Proteomes" id="UP000450000"/>
    </source>
</evidence>
<dbReference type="OrthoDB" id="3797687at2"/>
<dbReference type="RefSeq" id="WP_153466833.1">
    <property type="nucleotide sequence ID" value="NZ_WBOF01000002.1"/>
</dbReference>
<accession>A0A6N7KZT1</accession>
<evidence type="ECO:0000313" key="2">
    <source>
        <dbReference type="EMBL" id="MQS16079.1"/>
    </source>
</evidence>
<sequence>MQLEPHVSLGRLRSALRILLREAPLTEEDAQLSADEFDALTEMFGQEIRTGTDLLGRSYQLEHALQELSFFARLPGPTGGAGGAPTPAAKTAGQVPHLLLFDVAHDMNVYEHDLGADLLVQRLLRQLTDNGGSSGAGDVLVVAGADRLYQRTLDRLLALAETRRLRVLLMFNRLGDHALGALGASNICVFMRLSDYREATHAAEQVGRSHKFVLSEITKTRGVAYDQGTSRGSGREQGRSTSSTFGGQFSVSHSANVGVSQSQGSSASRNVSTSDSESSERVYEFDLEPREVQALPATAMFLVEQARGTSRLIDCDPLIALQAKLG</sequence>
<organism evidence="2 3">
    <name type="scientific">Streptomyces kaniharaensis</name>
    <dbReference type="NCBI Taxonomy" id="212423"/>
    <lineage>
        <taxon>Bacteria</taxon>
        <taxon>Bacillati</taxon>
        <taxon>Actinomycetota</taxon>
        <taxon>Actinomycetes</taxon>
        <taxon>Kitasatosporales</taxon>
        <taxon>Streptomycetaceae</taxon>
        <taxon>Streptomyces</taxon>
    </lineage>
</organism>
<gene>
    <name evidence="2" type="ORF">F7Q99_28520</name>
</gene>
<keyword evidence="3" id="KW-1185">Reference proteome</keyword>